<evidence type="ECO:0000259" key="1">
    <source>
        <dbReference type="Pfam" id="PF10128"/>
    </source>
</evidence>
<comment type="caution">
    <text evidence="3">The sequence shown here is derived from an EMBL/GenBank/DDBJ whole genome shotgun (WGS) entry which is preliminary data.</text>
</comment>
<name>A0A2W5D6X2_9CORY</name>
<gene>
    <name evidence="3" type="ORF">DI609_02005</name>
</gene>
<dbReference type="InterPro" id="IPR004555">
    <property type="entry name" value="G6PDH_assembly_OpcA"/>
</dbReference>
<feature type="domain" description="Glucose-6-phosphate dehydrogenase assembly protein OpcA C-terminal" evidence="2">
    <location>
        <begin position="167"/>
        <end position="307"/>
    </location>
</feature>
<evidence type="ECO:0000313" key="3">
    <source>
        <dbReference type="EMBL" id="PZP02772.1"/>
    </source>
</evidence>
<dbReference type="Pfam" id="PF10128">
    <property type="entry name" value="OpcA_G6PD_assem"/>
    <property type="match status" value="1"/>
</dbReference>
<dbReference type="InterPro" id="IPR046801">
    <property type="entry name" value="OpcA_G6PD_N"/>
</dbReference>
<evidence type="ECO:0000259" key="2">
    <source>
        <dbReference type="Pfam" id="PF20171"/>
    </source>
</evidence>
<dbReference type="EMBL" id="QFNY01000027">
    <property type="protein sequence ID" value="PZP02772.1"/>
    <property type="molecule type" value="Genomic_DNA"/>
</dbReference>
<dbReference type="AlphaFoldDB" id="A0A2W5D6X2"/>
<accession>A0A2W5D6X2</accession>
<sequence>MIITLPNTSTREVTQRLNKAREERGEVASGRVLTVVVSSTAATPLESILVPVTDAAREHPARVIILQEADGPSNEPRLDAQIHLGGKAGASEIIVLSLHGGLTEHEDSIVRPLLLPDTPIVVWWPGDAPRNPAADPLGVLADRRITDVNAETTTRSIYRRRTTYSRGDSDLGWSRITLWRALLASTLDQPPFEPVESAEVTGPADDAAVDLAAGWLADQLGVPVKRINSDAPVPPVDAAGHETVPVQKTVLNRAGADITVAVQDAHTAEVTVGTRRSLVALAPRDLGDCLAEELRHLDSDYAFGRALRGLVRVNRPRRSGETVTRIVEDLESLESQR</sequence>
<organism evidence="3 4">
    <name type="scientific">Corynebacterium urealyticum</name>
    <dbReference type="NCBI Taxonomy" id="43771"/>
    <lineage>
        <taxon>Bacteria</taxon>
        <taxon>Bacillati</taxon>
        <taxon>Actinomycetota</taxon>
        <taxon>Actinomycetes</taxon>
        <taxon>Mycobacteriales</taxon>
        <taxon>Corynebacteriaceae</taxon>
        <taxon>Corynebacterium</taxon>
    </lineage>
</organism>
<protein>
    <submittedName>
        <fullName evidence="3">Oxppcycle protein OpcA</fullName>
    </submittedName>
</protein>
<dbReference type="InterPro" id="IPR046802">
    <property type="entry name" value="OpcA_G6PD_C"/>
</dbReference>
<feature type="domain" description="Glucose-6-phosphate dehydrogenase assembly protein OpcA N-terminal" evidence="1">
    <location>
        <begin position="53"/>
        <end position="158"/>
    </location>
</feature>
<proteinExistence type="predicted"/>
<dbReference type="Proteomes" id="UP000249451">
    <property type="component" value="Unassembled WGS sequence"/>
</dbReference>
<dbReference type="Pfam" id="PF20171">
    <property type="entry name" value="OpcA_G6PD_C"/>
    <property type="match status" value="1"/>
</dbReference>
<reference evidence="3 4" key="1">
    <citation type="submission" date="2017-11" db="EMBL/GenBank/DDBJ databases">
        <title>Infants hospitalized years apart are colonized by the same room-sourced microbial strains.</title>
        <authorList>
            <person name="Brooks B."/>
            <person name="Olm M.R."/>
            <person name="Firek B.A."/>
            <person name="Baker R."/>
            <person name="Thomas B.C."/>
            <person name="Morowitz M.J."/>
            <person name="Banfield J.F."/>
        </authorList>
    </citation>
    <scope>NUCLEOTIDE SEQUENCE [LARGE SCALE GENOMIC DNA]</scope>
    <source>
        <strain evidence="3">S2_012_000_R3_87</strain>
    </source>
</reference>
<dbReference type="PANTHER" id="PTHR38658:SF1">
    <property type="entry name" value="OXPP CYCLE PROTEIN OPCA-RELATED"/>
    <property type="match status" value="1"/>
</dbReference>
<evidence type="ECO:0000313" key="4">
    <source>
        <dbReference type="Proteomes" id="UP000249451"/>
    </source>
</evidence>
<dbReference type="PANTHER" id="PTHR38658">
    <property type="entry name" value="OXPP CYCLE PROTEIN OPCA-RELATED"/>
    <property type="match status" value="1"/>
</dbReference>